<reference evidence="1" key="1">
    <citation type="submission" date="2014-12" db="EMBL/GenBank/DDBJ databases">
        <authorList>
            <person name="Hall J."/>
        </authorList>
    </citation>
    <scope>NUCLEOTIDE SEQUENCE [LARGE SCALE GENOMIC DNA]</scope>
    <source>
        <strain evidence="1">SBW25</strain>
        <plasmid evidence="1">pQBR55</plasmid>
    </source>
</reference>
<geneLocation type="plasmid" evidence="1">
    <name>pQBR55</name>
</geneLocation>
<dbReference type="EMBL" id="LN713927">
    <property type="protein sequence ID" value="CEK42527.1"/>
    <property type="molecule type" value="Genomic_DNA"/>
</dbReference>
<name>A0A0G4E6F0_PSEFS</name>
<organism evidence="1">
    <name type="scientific">Pseudomonas fluorescens (strain SBW25)</name>
    <dbReference type="NCBI Taxonomy" id="216595"/>
    <lineage>
        <taxon>Bacteria</taxon>
        <taxon>Pseudomonadati</taxon>
        <taxon>Pseudomonadota</taxon>
        <taxon>Gammaproteobacteria</taxon>
        <taxon>Pseudomonadales</taxon>
        <taxon>Pseudomonadaceae</taxon>
        <taxon>Pseudomonas</taxon>
    </lineage>
</organism>
<gene>
    <name evidence="1" type="ORF">PQBR55_0148</name>
</gene>
<evidence type="ECO:0000313" key="1">
    <source>
        <dbReference type="EMBL" id="CEK42527.1"/>
    </source>
</evidence>
<protein>
    <submittedName>
        <fullName evidence="1">Uncharacterized protein</fullName>
    </submittedName>
</protein>
<proteinExistence type="predicted"/>
<accession>A0A0G4E6F0</accession>
<dbReference type="RefSeq" id="WP_217993394.1">
    <property type="nucleotide sequence ID" value="NZ_LN713927.1"/>
</dbReference>
<sequence length="81" mass="9153">MSPIMAAARLQGDAKVTRKAWSTCGEVKVHLWELSTGEVIILRNVSGAFETPSKLKQSFDELVNRFREKTQNHVFTPDIVH</sequence>
<reference evidence="1" key="2">
    <citation type="submission" date="2015-06" db="EMBL/GenBank/DDBJ databases">
        <title>Environmentally co-occuring mercury resistance plasmids are genetically and phenotypically diverse and confer variable context-dependent fitness effects.</title>
        <authorList>
            <person name="Hall J.P.J."/>
            <person name="Harrison E."/>
            <person name="Lilley A.K."/>
            <person name="Paterson S."/>
            <person name="Spiers A.J."/>
            <person name="Brockhurst M.A."/>
        </authorList>
    </citation>
    <scope>NUCLEOTIDE SEQUENCE [LARGE SCALE GENOMIC DNA]</scope>
    <source>
        <strain evidence="1">SBW25</strain>
        <plasmid evidence="1">pQBR55</plasmid>
    </source>
</reference>
<keyword evidence="1" id="KW-0614">Plasmid</keyword>
<dbReference type="AlphaFoldDB" id="A0A0G4E6F0"/>